<dbReference type="Proteomes" id="UP000034832">
    <property type="component" value="Unassembled WGS sequence"/>
</dbReference>
<organism evidence="2 3">
    <name type="scientific">Afipia massiliensis</name>
    <dbReference type="NCBI Taxonomy" id="211460"/>
    <lineage>
        <taxon>Bacteria</taxon>
        <taxon>Pseudomonadati</taxon>
        <taxon>Pseudomonadota</taxon>
        <taxon>Alphaproteobacteria</taxon>
        <taxon>Hyphomicrobiales</taxon>
        <taxon>Nitrobacteraceae</taxon>
        <taxon>Afipia</taxon>
    </lineage>
</organism>
<evidence type="ECO:0000256" key="1">
    <source>
        <dbReference type="SAM" id="MobiDB-lite"/>
    </source>
</evidence>
<accession>A0A4U6BTH2</accession>
<reference evidence="2" key="1">
    <citation type="submission" date="2019-04" db="EMBL/GenBank/DDBJ databases">
        <title>Whole genome sequencing of cave bacteria.</title>
        <authorList>
            <person name="Gan H.M."/>
            <person name="Barton H."/>
            <person name="Savka M.A."/>
        </authorList>
    </citation>
    <scope>NUCLEOTIDE SEQUENCE [LARGE SCALE GENOMIC DNA]</scope>
    <source>
        <strain evidence="2">LC387</strain>
    </source>
</reference>
<protein>
    <submittedName>
        <fullName evidence="2">Uncharacterized protein</fullName>
    </submittedName>
</protein>
<name>A0A4U6BTH2_9BRAD</name>
<feature type="region of interest" description="Disordered" evidence="1">
    <location>
        <begin position="1"/>
        <end position="37"/>
    </location>
</feature>
<gene>
    <name evidence="2" type="ORF">YH63_016725</name>
</gene>
<keyword evidence="3" id="KW-1185">Reference proteome</keyword>
<evidence type="ECO:0000313" key="3">
    <source>
        <dbReference type="Proteomes" id="UP000034832"/>
    </source>
</evidence>
<sequence length="136" mass="14427">MASDRQIAANRRNALKSTGPRGAGGKARAAGNSKKHGLASNLGRDAIAFAAADRLADAIFQVHGGLSRAAARRVAVAAIELKGIQKVRAAAMEAVMFAKKSSTLSERFEGLLLNLKTIDRYEVRAISKKKRALRGT</sequence>
<dbReference type="RefSeq" id="WP_137325230.1">
    <property type="nucleotide sequence ID" value="NZ_LBIA02000001.1"/>
</dbReference>
<proteinExistence type="predicted"/>
<dbReference type="OrthoDB" id="8256497at2"/>
<dbReference type="EMBL" id="LBIA02000001">
    <property type="protein sequence ID" value="TKT72935.1"/>
    <property type="molecule type" value="Genomic_DNA"/>
</dbReference>
<dbReference type="AlphaFoldDB" id="A0A4U6BTH2"/>
<comment type="caution">
    <text evidence="2">The sequence shown here is derived from an EMBL/GenBank/DDBJ whole genome shotgun (WGS) entry which is preliminary data.</text>
</comment>
<evidence type="ECO:0000313" key="2">
    <source>
        <dbReference type="EMBL" id="TKT72935.1"/>
    </source>
</evidence>